<organism evidence="3 4">
    <name type="scientific">Elsinoe australis</name>
    <dbReference type="NCBI Taxonomy" id="40998"/>
    <lineage>
        <taxon>Eukaryota</taxon>
        <taxon>Fungi</taxon>
        <taxon>Dikarya</taxon>
        <taxon>Ascomycota</taxon>
        <taxon>Pezizomycotina</taxon>
        <taxon>Dothideomycetes</taxon>
        <taxon>Dothideomycetidae</taxon>
        <taxon>Myriangiales</taxon>
        <taxon>Elsinoaceae</taxon>
        <taxon>Elsinoe</taxon>
    </lineage>
</organism>
<sequence length="692" mass="79551">MAQSSSRMVLQSMRDDRTVRSRIPSNRIIAPPATPIRNRRSLGSVPSTATQHRQVKAHTSTGAWRNPVIPQPRFTETPGELQALFVKPVSVQTIKAAGFEVEHLSQQQYNLASRLLNTIPQDDPTQIQSQQNTRDGRDDPSSGTQAQVNDYMRNSKKVLSFETLERALNRTLDQANLAKDMIDFLRRQRRDFEWEWPSLDREIIYRCWSIGQELLMLKSIQELDSYDYKRSGGSRPWNWDWSVQKFILEGIPVLAHYERDFIELSLRGCPGDYVLDPDKQSCLPSTPPVDCLTGPVLPVDPQFESRAEMYILILRNGQGDRLTYGQYRHLAKWVDWYQENMEDVEPPQKTPPSRTKSPKSTSGKKKTIKKPPKFKQQTGLDNQRDTDMFFKIDSALNNNGRKPWTRSNTEEQGLRRYLPKYGDVPMARQWAKVAADYIDRIQSKLKASDDDKIPFDTIDIGWTAVPNDRMIQHWRHQSSNQLMNLIESVCTALFPTEHFRFHYRTVHLLHEAPLAKLVEHFLSRICGSYSSDGGTNTVFGGRSVHSADKAKPEKYNENVREIIQTGIFDQNMERIKISVKYETLRAQAYAKQQRIGKELKKLIPAVVGQTQAAIAHLKNEQRKRKEMQQEANRVAKIVYRKWHAGLEMKKAASITEEVWESLDDAGVLSADVSAFVARIRSARDSSSRRLIE</sequence>
<evidence type="ECO:0000256" key="2">
    <source>
        <dbReference type="SAM" id="MobiDB-lite"/>
    </source>
</evidence>
<evidence type="ECO:0000313" key="4">
    <source>
        <dbReference type="Proteomes" id="UP000308133"/>
    </source>
</evidence>
<keyword evidence="1" id="KW-0175">Coiled coil</keyword>
<feature type="compositionally biased region" description="Polar residues" evidence="2">
    <location>
        <begin position="122"/>
        <end position="133"/>
    </location>
</feature>
<protein>
    <submittedName>
        <fullName evidence="3">Uncharacterized protein</fullName>
    </submittedName>
</protein>
<accession>A0A4U7ATS1</accession>
<feature type="compositionally biased region" description="Polar residues" evidence="2">
    <location>
        <begin position="44"/>
        <end position="63"/>
    </location>
</feature>
<evidence type="ECO:0000256" key="1">
    <source>
        <dbReference type="SAM" id="Coils"/>
    </source>
</evidence>
<proteinExistence type="predicted"/>
<dbReference type="Proteomes" id="UP000308133">
    <property type="component" value="Unassembled WGS sequence"/>
</dbReference>
<feature type="region of interest" description="Disordered" evidence="2">
    <location>
        <begin position="343"/>
        <end position="382"/>
    </location>
</feature>
<name>A0A4U7ATS1_9PEZI</name>
<comment type="caution">
    <text evidence="3">The sequence shown here is derived from an EMBL/GenBank/DDBJ whole genome shotgun (WGS) entry which is preliminary data.</text>
</comment>
<reference evidence="3 4" key="1">
    <citation type="submission" date="2018-02" db="EMBL/GenBank/DDBJ databases">
        <title>Draft genome sequences of Elsinoe sp., causing black scab on jojoba.</title>
        <authorList>
            <person name="Stodart B."/>
            <person name="Jeffress S."/>
            <person name="Ash G."/>
            <person name="Arun Chinnappa K."/>
        </authorList>
    </citation>
    <scope>NUCLEOTIDE SEQUENCE [LARGE SCALE GENOMIC DNA]</scope>
    <source>
        <strain evidence="3 4">Hillstone_2</strain>
    </source>
</reference>
<feature type="compositionally biased region" description="Basic residues" evidence="2">
    <location>
        <begin position="362"/>
        <end position="373"/>
    </location>
</feature>
<gene>
    <name evidence="3" type="ORF">C1H76_8904</name>
</gene>
<evidence type="ECO:0000313" key="3">
    <source>
        <dbReference type="EMBL" id="TKX19014.1"/>
    </source>
</evidence>
<feature type="region of interest" description="Disordered" evidence="2">
    <location>
        <begin position="32"/>
        <end position="69"/>
    </location>
</feature>
<feature type="compositionally biased region" description="Low complexity" evidence="2">
    <location>
        <begin position="351"/>
        <end position="361"/>
    </location>
</feature>
<dbReference type="EMBL" id="PTQR01000123">
    <property type="protein sequence ID" value="TKX19014.1"/>
    <property type="molecule type" value="Genomic_DNA"/>
</dbReference>
<feature type="region of interest" description="Disordered" evidence="2">
    <location>
        <begin position="122"/>
        <end position="147"/>
    </location>
</feature>
<feature type="coiled-coil region" evidence="1">
    <location>
        <begin position="610"/>
        <end position="637"/>
    </location>
</feature>
<dbReference type="AlphaFoldDB" id="A0A4U7ATS1"/>